<dbReference type="OrthoDB" id="256906at2"/>
<dbReference type="InterPro" id="IPR050312">
    <property type="entry name" value="IolE/XylAMocC-like"/>
</dbReference>
<dbReference type="PANTHER" id="PTHR12110:SF52">
    <property type="entry name" value="XYLOSE ISOMERASE"/>
    <property type="match status" value="1"/>
</dbReference>
<accession>A0A4Q9DQE8</accession>
<evidence type="ECO:0000313" key="3">
    <source>
        <dbReference type="Proteomes" id="UP000293142"/>
    </source>
</evidence>
<dbReference type="AlphaFoldDB" id="A0A4Q9DQE8"/>
<dbReference type="Proteomes" id="UP000293142">
    <property type="component" value="Unassembled WGS sequence"/>
</dbReference>
<evidence type="ECO:0000259" key="1">
    <source>
        <dbReference type="Pfam" id="PF01261"/>
    </source>
</evidence>
<evidence type="ECO:0000313" key="2">
    <source>
        <dbReference type="EMBL" id="TBL76526.1"/>
    </source>
</evidence>
<protein>
    <submittedName>
        <fullName evidence="2">Sugar phosphate isomerase/epimerase</fullName>
    </submittedName>
</protein>
<dbReference type="RefSeq" id="WP_131015000.1">
    <property type="nucleotide sequence ID" value="NZ_SIRE01000013.1"/>
</dbReference>
<keyword evidence="3" id="KW-1185">Reference proteome</keyword>
<dbReference type="Gene3D" id="3.20.20.150">
    <property type="entry name" value="Divalent-metal-dependent TIM barrel enzymes"/>
    <property type="match status" value="1"/>
</dbReference>
<gene>
    <name evidence="2" type="ORF">EYB31_19030</name>
</gene>
<sequence length="270" mass="29999">MKLGIGSYTLTWSVGIPKYEKPESPLTMEQLIHIAHDNGLELVQIADNVPLHLLSDEELDDILRTAQKLNVTLEIGTRGTAPQHLLKYAEIAQKLNCTLLRTIITEPETTVAEAHIREVLPQLEAFGIVLAIENHGLHTTHQLAGLFDRLNSPFAGCCLDTVNSFSALESPDQVIQALLPYVVNLHVKDFEIKRAEHQLGFIVQGAPAGKGRLDIPGLLALLNKLGKQPNVILELWTPYAGTIGETVRLEQAWLEESLDYLKQFPFHTSR</sequence>
<dbReference type="GO" id="GO:0016853">
    <property type="term" value="F:isomerase activity"/>
    <property type="evidence" value="ECO:0007669"/>
    <property type="project" value="UniProtKB-KW"/>
</dbReference>
<reference evidence="2 3" key="1">
    <citation type="submission" date="2019-02" db="EMBL/GenBank/DDBJ databases">
        <title>Paenibacillus sp. nov., isolated from surface-sterilized tissue of Thalictrum simplex L.</title>
        <authorList>
            <person name="Tuo L."/>
        </authorList>
    </citation>
    <scope>NUCLEOTIDE SEQUENCE [LARGE SCALE GENOMIC DNA]</scope>
    <source>
        <strain evidence="2 3">N2SHLJ1</strain>
    </source>
</reference>
<dbReference type="SUPFAM" id="SSF51658">
    <property type="entry name" value="Xylose isomerase-like"/>
    <property type="match status" value="1"/>
</dbReference>
<dbReference type="EMBL" id="SIRE01000013">
    <property type="protein sequence ID" value="TBL76526.1"/>
    <property type="molecule type" value="Genomic_DNA"/>
</dbReference>
<comment type="caution">
    <text evidence="2">The sequence shown here is derived from an EMBL/GenBank/DDBJ whole genome shotgun (WGS) entry which is preliminary data.</text>
</comment>
<dbReference type="PANTHER" id="PTHR12110">
    <property type="entry name" value="HYDROXYPYRUVATE ISOMERASE"/>
    <property type="match status" value="1"/>
</dbReference>
<name>A0A4Q9DQE8_9BACL</name>
<keyword evidence="2" id="KW-0413">Isomerase</keyword>
<feature type="domain" description="Xylose isomerase-like TIM barrel" evidence="1">
    <location>
        <begin position="78"/>
        <end position="262"/>
    </location>
</feature>
<dbReference type="InterPro" id="IPR013022">
    <property type="entry name" value="Xyl_isomerase-like_TIM-brl"/>
</dbReference>
<dbReference type="Pfam" id="PF01261">
    <property type="entry name" value="AP_endonuc_2"/>
    <property type="match status" value="1"/>
</dbReference>
<proteinExistence type="predicted"/>
<dbReference type="InterPro" id="IPR036237">
    <property type="entry name" value="Xyl_isomerase-like_sf"/>
</dbReference>
<organism evidence="2 3">
    <name type="scientific">Paenibacillus thalictri</name>
    <dbReference type="NCBI Taxonomy" id="2527873"/>
    <lineage>
        <taxon>Bacteria</taxon>
        <taxon>Bacillati</taxon>
        <taxon>Bacillota</taxon>
        <taxon>Bacilli</taxon>
        <taxon>Bacillales</taxon>
        <taxon>Paenibacillaceae</taxon>
        <taxon>Paenibacillus</taxon>
    </lineage>
</organism>